<proteinExistence type="predicted"/>
<reference evidence="2 3" key="2">
    <citation type="journal article" date="2012" name="Stand. Genomic Sci.">
        <title>Complete genome sequence of the aquatic bacterium Runella slithyformis type strain (LSU 4(T)).</title>
        <authorList>
            <person name="Copeland A."/>
            <person name="Zhang X."/>
            <person name="Misra M."/>
            <person name="Lapidus A."/>
            <person name="Nolan M."/>
            <person name="Lucas S."/>
            <person name="Deshpande S."/>
            <person name="Cheng J.F."/>
            <person name="Tapia R."/>
            <person name="Goodwin L.A."/>
            <person name="Pitluck S."/>
            <person name="Liolios K."/>
            <person name="Pagani I."/>
            <person name="Ivanova N."/>
            <person name="Mikhailova N."/>
            <person name="Pati A."/>
            <person name="Chen A."/>
            <person name="Palaniappan K."/>
            <person name="Land M."/>
            <person name="Hauser L."/>
            <person name="Pan C."/>
            <person name="Jeffries C.D."/>
            <person name="Detter J.C."/>
            <person name="Brambilla E.M."/>
            <person name="Rohde M."/>
            <person name="Djao O.D."/>
            <person name="Goker M."/>
            <person name="Sikorski J."/>
            <person name="Tindall B.J."/>
            <person name="Woyke T."/>
            <person name="Bristow J."/>
            <person name="Eisen J.A."/>
            <person name="Markowitz V."/>
            <person name="Hugenholtz P."/>
            <person name="Kyrpides N.C."/>
            <person name="Klenk H.P."/>
            <person name="Mavromatis K."/>
        </authorList>
    </citation>
    <scope>NUCLEOTIDE SEQUENCE [LARGE SCALE GENOMIC DNA]</scope>
    <source>
        <strain evidence="3">ATCC 29530 / DSM 19594 / LMG 11500 / NCIMB 11436 / LSU 4</strain>
    </source>
</reference>
<keyword evidence="3" id="KW-1185">Reference proteome</keyword>
<feature type="transmembrane region" description="Helical" evidence="1">
    <location>
        <begin position="16"/>
        <end position="43"/>
    </location>
</feature>
<name>A0A7U4E4Z2_RUNSL</name>
<sequence>MKELIELLNHTSPVRTVFYCVVGLIALLIIGDVITNLFSNLALAVSRIFEKKS</sequence>
<gene>
    <name evidence="2" type="ordered locus">Runsl_1225</name>
</gene>
<organism evidence="2 3">
    <name type="scientific">Runella slithyformis (strain ATCC 29530 / DSM 19594 / LMG 11500 / NCIMB 11436 / LSU 4)</name>
    <dbReference type="NCBI Taxonomy" id="761193"/>
    <lineage>
        <taxon>Bacteria</taxon>
        <taxon>Pseudomonadati</taxon>
        <taxon>Bacteroidota</taxon>
        <taxon>Cytophagia</taxon>
        <taxon>Cytophagales</taxon>
        <taxon>Spirosomataceae</taxon>
        <taxon>Runella</taxon>
    </lineage>
</organism>
<accession>A0A7U4E4Z2</accession>
<evidence type="ECO:0000256" key="1">
    <source>
        <dbReference type="SAM" id="Phobius"/>
    </source>
</evidence>
<keyword evidence="1" id="KW-0472">Membrane</keyword>
<dbReference type="KEGG" id="rsi:Runsl_1225"/>
<dbReference type="AlphaFoldDB" id="A0A7U4E4Z2"/>
<dbReference type="Proteomes" id="UP000000493">
    <property type="component" value="Chromosome"/>
</dbReference>
<dbReference type="RefSeq" id="WP_013926972.1">
    <property type="nucleotide sequence ID" value="NC_015703.1"/>
</dbReference>
<evidence type="ECO:0000313" key="3">
    <source>
        <dbReference type="Proteomes" id="UP000000493"/>
    </source>
</evidence>
<keyword evidence="1" id="KW-1133">Transmembrane helix</keyword>
<dbReference type="EMBL" id="CP002859">
    <property type="protein sequence ID" value="AEI47653.1"/>
    <property type="molecule type" value="Genomic_DNA"/>
</dbReference>
<evidence type="ECO:0000313" key="2">
    <source>
        <dbReference type="EMBL" id="AEI47653.1"/>
    </source>
</evidence>
<keyword evidence="1" id="KW-0812">Transmembrane</keyword>
<protein>
    <submittedName>
        <fullName evidence="2">Uncharacterized protein</fullName>
    </submittedName>
</protein>
<reference evidence="3" key="1">
    <citation type="submission" date="2011-06" db="EMBL/GenBank/DDBJ databases">
        <title>The complete genome of chromosome of Runella slithyformis DSM 19594.</title>
        <authorList>
            <consortium name="US DOE Joint Genome Institute (JGI-PGF)"/>
            <person name="Lucas S."/>
            <person name="Han J."/>
            <person name="Lapidus A."/>
            <person name="Bruce D."/>
            <person name="Goodwin L."/>
            <person name="Pitluck S."/>
            <person name="Peters L."/>
            <person name="Kyrpides N."/>
            <person name="Mavromatis K."/>
            <person name="Ivanova N."/>
            <person name="Ovchinnikova G."/>
            <person name="Zhang X."/>
            <person name="Misra M."/>
            <person name="Detter J.C."/>
            <person name="Tapia R."/>
            <person name="Han C."/>
            <person name="Land M."/>
            <person name="Hauser L."/>
            <person name="Markowitz V."/>
            <person name="Cheng J.-F."/>
            <person name="Hugenholtz P."/>
            <person name="Woyke T."/>
            <person name="Wu D."/>
            <person name="Tindall B."/>
            <person name="Faehrich R."/>
            <person name="Brambilla E."/>
            <person name="Klenk H.-P."/>
            <person name="Eisen J.A."/>
        </authorList>
    </citation>
    <scope>NUCLEOTIDE SEQUENCE [LARGE SCALE GENOMIC DNA]</scope>
    <source>
        <strain evidence="3">ATCC 29530 / DSM 19594 / LMG 11500 / NCIMB 11436 / LSU 4</strain>
    </source>
</reference>